<evidence type="ECO:0000313" key="1">
    <source>
        <dbReference type="EMBL" id="ETO36931.1"/>
    </source>
</evidence>
<evidence type="ECO:0000313" key="2">
    <source>
        <dbReference type="Proteomes" id="UP000023152"/>
    </source>
</evidence>
<dbReference type="EMBL" id="ASPP01000130">
    <property type="protein sequence ID" value="ETO36931.1"/>
    <property type="molecule type" value="Genomic_DNA"/>
</dbReference>
<name>X6PFF7_RETFI</name>
<dbReference type="Proteomes" id="UP000023152">
    <property type="component" value="Unassembled WGS sequence"/>
</dbReference>
<dbReference type="InterPro" id="IPR029030">
    <property type="entry name" value="Caspase-like_dom_sf"/>
</dbReference>
<dbReference type="OrthoDB" id="6116485at2759"/>
<protein>
    <submittedName>
        <fullName evidence="1">Uncharacterized protein</fullName>
    </submittedName>
</protein>
<sequence length="184" mass="21548">MSFEIQNFGLFAWSENRFNDAQKEVDTLITSYDDKYKPFKKVQELFAHDTDIFLNKPKIFIKNAYTFIIFSTAPGKLIFDSMDPNKGKGSYFMEYDNLRLIIRLVKPKALSRQIIQIYFLYNSDHSHLSNLSVEMNENHLRNQANKRLQQGIIVISTNIDQLAKSNNEISKQQNMNSSMMMKKN</sequence>
<proteinExistence type="predicted"/>
<dbReference type="SUPFAM" id="SSF52129">
    <property type="entry name" value="Caspase-like"/>
    <property type="match status" value="1"/>
</dbReference>
<dbReference type="Gene3D" id="3.40.50.1460">
    <property type="match status" value="1"/>
</dbReference>
<gene>
    <name evidence="1" type="ORF">RFI_00131</name>
</gene>
<reference evidence="1 2" key="1">
    <citation type="journal article" date="2013" name="Curr. Biol.">
        <title>The Genome of the Foraminiferan Reticulomyxa filosa.</title>
        <authorList>
            <person name="Glockner G."/>
            <person name="Hulsmann N."/>
            <person name="Schleicher M."/>
            <person name="Noegel A.A."/>
            <person name="Eichinger L."/>
            <person name="Gallinger C."/>
            <person name="Pawlowski J."/>
            <person name="Sierra R."/>
            <person name="Euteneuer U."/>
            <person name="Pillet L."/>
            <person name="Moustafa A."/>
            <person name="Platzer M."/>
            <person name="Groth M."/>
            <person name="Szafranski K."/>
            <person name="Schliwa M."/>
        </authorList>
    </citation>
    <scope>NUCLEOTIDE SEQUENCE [LARGE SCALE GENOMIC DNA]</scope>
</reference>
<comment type="caution">
    <text evidence="1">The sequence shown here is derived from an EMBL/GenBank/DDBJ whole genome shotgun (WGS) entry which is preliminary data.</text>
</comment>
<accession>X6PFF7</accession>
<organism evidence="1 2">
    <name type="scientific">Reticulomyxa filosa</name>
    <dbReference type="NCBI Taxonomy" id="46433"/>
    <lineage>
        <taxon>Eukaryota</taxon>
        <taxon>Sar</taxon>
        <taxon>Rhizaria</taxon>
        <taxon>Retaria</taxon>
        <taxon>Foraminifera</taxon>
        <taxon>Monothalamids</taxon>
        <taxon>Reticulomyxidae</taxon>
        <taxon>Reticulomyxa</taxon>
    </lineage>
</organism>
<dbReference type="AlphaFoldDB" id="X6PFF7"/>
<keyword evidence="2" id="KW-1185">Reference proteome</keyword>